<organism evidence="1 2">
    <name type="scientific">Arabis nemorensis</name>
    <dbReference type="NCBI Taxonomy" id="586526"/>
    <lineage>
        <taxon>Eukaryota</taxon>
        <taxon>Viridiplantae</taxon>
        <taxon>Streptophyta</taxon>
        <taxon>Embryophyta</taxon>
        <taxon>Tracheophyta</taxon>
        <taxon>Spermatophyta</taxon>
        <taxon>Magnoliopsida</taxon>
        <taxon>eudicotyledons</taxon>
        <taxon>Gunneridae</taxon>
        <taxon>Pentapetalae</taxon>
        <taxon>rosids</taxon>
        <taxon>malvids</taxon>
        <taxon>Brassicales</taxon>
        <taxon>Brassicaceae</taxon>
        <taxon>Arabideae</taxon>
        <taxon>Arabis</taxon>
    </lineage>
</organism>
<keyword evidence="2" id="KW-1185">Reference proteome</keyword>
<dbReference type="Proteomes" id="UP000489600">
    <property type="component" value="Unassembled WGS sequence"/>
</dbReference>
<comment type="caution">
    <text evidence="1">The sequence shown here is derived from an EMBL/GenBank/DDBJ whole genome shotgun (WGS) entry which is preliminary data.</text>
</comment>
<name>A0A565ARZ7_9BRAS</name>
<accession>A0A565ARZ7</accession>
<proteinExistence type="predicted"/>
<evidence type="ECO:0000313" key="2">
    <source>
        <dbReference type="Proteomes" id="UP000489600"/>
    </source>
</evidence>
<protein>
    <submittedName>
        <fullName evidence="1">Uncharacterized protein</fullName>
    </submittedName>
</protein>
<dbReference type="AlphaFoldDB" id="A0A565ARZ7"/>
<evidence type="ECO:0000313" key="1">
    <source>
        <dbReference type="EMBL" id="VVA92176.1"/>
    </source>
</evidence>
<gene>
    <name evidence="1" type="ORF">ANE_LOCUS2621</name>
</gene>
<dbReference type="EMBL" id="CABITT030000001">
    <property type="protein sequence ID" value="VVA92176.1"/>
    <property type="molecule type" value="Genomic_DNA"/>
</dbReference>
<sequence>MCFFVRRVPLASSIDDVCVSFPRELSLLAPLHCDDNSTPAQPCSPSVEYWSGTGEPIDTAGATGFGA</sequence>
<reference evidence="1" key="1">
    <citation type="submission" date="2019-07" db="EMBL/GenBank/DDBJ databases">
        <authorList>
            <person name="Dittberner H."/>
        </authorList>
    </citation>
    <scope>NUCLEOTIDE SEQUENCE [LARGE SCALE GENOMIC DNA]</scope>
</reference>